<dbReference type="AlphaFoldDB" id="A0A1X0R6R8"/>
<evidence type="ECO:0000313" key="1">
    <source>
        <dbReference type="EMBL" id="ORE07735.1"/>
    </source>
</evidence>
<dbReference type="OrthoDB" id="10458345at2759"/>
<organism evidence="1">
    <name type="scientific">Rhizopus microsporus var. microsporus</name>
    <dbReference type="NCBI Taxonomy" id="86635"/>
    <lineage>
        <taxon>Eukaryota</taxon>
        <taxon>Fungi</taxon>
        <taxon>Fungi incertae sedis</taxon>
        <taxon>Mucoromycota</taxon>
        <taxon>Mucoromycotina</taxon>
        <taxon>Mucoromycetes</taxon>
        <taxon>Mucorales</taxon>
        <taxon>Mucorineae</taxon>
        <taxon>Rhizopodaceae</taxon>
        <taxon>Rhizopus</taxon>
    </lineage>
</organism>
<protein>
    <submittedName>
        <fullName evidence="1">Uncharacterized protein</fullName>
    </submittedName>
</protein>
<name>A0A1X0R6R8_RHIZD</name>
<reference evidence="1" key="1">
    <citation type="journal article" date="2016" name="Proc. Natl. Acad. Sci. U.S.A.">
        <title>Lipid metabolic changes in an early divergent fungus govern the establishment of a mutualistic symbiosis with endobacteria.</title>
        <authorList>
            <person name="Lastovetsky O.A."/>
            <person name="Gaspar M.L."/>
            <person name="Mondo S.J."/>
            <person name="LaButti K.M."/>
            <person name="Sandor L."/>
            <person name="Grigoriev I.V."/>
            <person name="Henry S.A."/>
            <person name="Pawlowska T.E."/>
        </authorList>
    </citation>
    <scope>NUCLEOTIDE SEQUENCE [LARGE SCALE GENOMIC DNA]</scope>
    <source>
        <strain evidence="1">ATCC 52814</strain>
    </source>
</reference>
<proteinExistence type="predicted"/>
<gene>
    <name evidence="1" type="ORF">BCV72DRAFT_205020</name>
</gene>
<sequence length="129" mass="15161">RHKFHLKLYNRYQILKETNIDLQDNKDYLNLPSQQVINPADINIGCSHRQVRKKLERAKKYTTDGKEVSKAKVILSEAPITTTNASISECQTSFNLHVGYPGQLQRFYLSKKRAKLQRQRKEKNSFKKR</sequence>
<feature type="non-terminal residue" evidence="1">
    <location>
        <position position="1"/>
    </location>
</feature>
<dbReference type="EMBL" id="KV921899">
    <property type="protein sequence ID" value="ORE07735.1"/>
    <property type="molecule type" value="Genomic_DNA"/>
</dbReference>
<accession>A0A1X0R6R8</accession>
<dbReference type="Proteomes" id="UP000242414">
    <property type="component" value="Unassembled WGS sequence"/>
</dbReference>
<dbReference type="VEuPathDB" id="FungiDB:BCV72DRAFT_205020"/>